<keyword evidence="1" id="KW-0315">Glutamine amidotransferase</keyword>
<dbReference type="InterPro" id="IPR011698">
    <property type="entry name" value="GATase_3"/>
</dbReference>
<dbReference type="CDD" id="cd01750">
    <property type="entry name" value="GATase1_CobQ"/>
    <property type="match status" value="1"/>
</dbReference>
<dbReference type="GO" id="GO:0009236">
    <property type="term" value="P:cobalamin biosynthetic process"/>
    <property type="evidence" value="ECO:0007669"/>
    <property type="project" value="InterPro"/>
</dbReference>
<dbReference type="GO" id="GO:0004359">
    <property type="term" value="F:glutaminase activity"/>
    <property type="evidence" value="ECO:0007669"/>
    <property type="project" value="InterPro"/>
</dbReference>
<dbReference type="Gene3D" id="3.40.50.880">
    <property type="match status" value="1"/>
</dbReference>
<dbReference type="PANTHER" id="PTHR21343:SF9">
    <property type="entry name" value="LIPID II ISOGLUTAMINYL SYNTHASE (GLUTAMINE-HYDROLYZING) SUBUNIT GATD"/>
    <property type="match status" value="1"/>
</dbReference>
<dbReference type="PANTHER" id="PTHR21343">
    <property type="entry name" value="DETHIOBIOTIN SYNTHETASE"/>
    <property type="match status" value="1"/>
</dbReference>
<protein>
    <submittedName>
        <fullName evidence="3">Unannotated protein</fullName>
    </submittedName>
</protein>
<dbReference type="PROSITE" id="PS51274">
    <property type="entry name" value="GATASE_COBBQ"/>
    <property type="match status" value="1"/>
</dbReference>
<evidence type="ECO:0000256" key="1">
    <source>
        <dbReference type="ARBA" id="ARBA00022962"/>
    </source>
</evidence>
<dbReference type="InterPro" id="IPR043702">
    <property type="entry name" value="Lipid_II_synth_GatD"/>
</dbReference>
<dbReference type="AlphaFoldDB" id="A0A6J6LW12"/>
<dbReference type="Pfam" id="PF07685">
    <property type="entry name" value="GATase_3"/>
    <property type="match status" value="1"/>
</dbReference>
<dbReference type="InterPro" id="IPR029062">
    <property type="entry name" value="Class_I_gatase-like"/>
</dbReference>
<organism evidence="3">
    <name type="scientific">freshwater metagenome</name>
    <dbReference type="NCBI Taxonomy" id="449393"/>
    <lineage>
        <taxon>unclassified sequences</taxon>
        <taxon>metagenomes</taxon>
        <taxon>ecological metagenomes</taxon>
    </lineage>
</organism>
<name>A0A6J6LW12_9ZZZZ</name>
<evidence type="ECO:0000259" key="2">
    <source>
        <dbReference type="Pfam" id="PF07685"/>
    </source>
</evidence>
<gene>
    <name evidence="3" type="ORF">UFOPK2254_00977</name>
</gene>
<feature type="domain" description="CobB/CobQ-like glutamine amidotransferase" evidence="2">
    <location>
        <begin position="4"/>
        <end position="196"/>
    </location>
</feature>
<dbReference type="HAMAP" id="MF_02213">
    <property type="entry name" value="Lipid_II_synth_GatD"/>
    <property type="match status" value="1"/>
</dbReference>
<proteinExistence type="inferred from homology"/>
<accession>A0A6J6LW12</accession>
<dbReference type="InterPro" id="IPR033949">
    <property type="entry name" value="CobQ_GATase1"/>
</dbReference>
<dbReference type="GO" id="GO:0071555">
    <property type="term" value="P:cell wall organization"/>
    <property type="evidence" value="ECO:0007669"/>
    <property type="project" value="InterPro"/>
</dbReference>
<evidence type="ECO:0000313" key="3">
    <source>
        <dbReference type="EMBL" id="CAB4665119.1"/>
    </source>
</evidence>
<reference evidence="3" key="1">
    <citation type="submission" date="2020-05" db="EMBL/GenBank/DDBJ databases">
        <authorList>
            <person name="Chiriac C."/>
            <person name="Salcher M."/>
            <person name="Ghai R."/>
            <person name="Kavagutti S V."/>
        </authorList>
    </citation>
    <scope>NUCLEOTIDE SEQUENCE</scope>
</reference>
<dbReference type="SUPFAM" id="SSF52317">
    <property type="entry name" value="Class I glutamine amidotransferase-like"/>
    <property type="match status" value="1"/>
</dbReference>
<sequence>MSLKIVHLLPELLGTYGDQGNVEILSWRLHKRGIDHEILVVHAQDKVPTNGDLYLLGGGEDDAQIAAVEILNRGGSLRKAHNNGAHFFAVCAGFQLLGASFPASGGRTIEGLGILPVETIAASPRSVGELISTPTIDIPTLTGFENHGGQTRLLEDVQALGNVTHGVGNGLESKIDGVITDQIVATYMHGPAFARNPELADWILARKVGVLNPLDAPIFTQLHDERIKNAR</sequence>
<dbReference type="EMBL" id="CAEZWO010000098">
    <property type="protein sequence ID" value="CAB4665119.1"/>
    <property type="molecule type" value="Genomic_DNA"/>
</dbReference>